<gene>
    <name evidence="1" type="ORF">E6W99_00110</name>
</gene>
<accession>A0A4V3WG48</accession>
<sequence>MFIKKKRLDLATLEPNDDEIVSHIVNTTNNKNYDNISRTKAYEDFYFRHPEIKWAYLASMVSRNAGWSMTDLQGKWLRKALSIEQRSLLFMTYEHANWTIFQDAYPQLLLYEWSKKRNKPLFYLLNAFQVSHFMEIEWTRFWQEDQTERLLTALIINEQNIIQNPVIDNKKYKDKVFKTIPYKIQDRFHFSTVVFPILSGKLFGFSVSKFNHLKNRIELGKQLAWLLFSAGLYDQFITFSKSVPHTGSRYDYERYFPEFRKRETPLLRTSYPMVSHSIDENRKDWFHGQDTEKWFKEKKVPNHYELTEWFKHKQDQLHLLTLLQEYWRNG</sequence>
<dbReference type="RefSeq" id="WP_136351045.1">
    <property type="nucleotide sequence ID" value="NZ_CP046266.1"/>
</dbReference>
<proteinExistence type="predicted"/>
<dbReference type="Pfam" id="PF10720">
    <property type="entry name" value="DUF2515"/>
    <property type="match status" value="1"/>
</dbReference>
<dbReference type="EMBL" id="SSNT01000001">
    <property type="protein sequence ID" value="THF82803.1"/>
    <property type="molecule type" value="Genomic_DNA"/>
</dbReference>
<keyword evidence="2" id="KW-1185">Reference proteome</keyword>
<dbReference type="AlphaFoldDB" id="A0A4V3WG48"/>
<dbReference type="Proteomes" id="UP000310334">
    <property type="component" value="Unassembled WGS sequence"/>
</dbReference>
<name>A0A4V3WG48_9BACI</name>
<evidence type="ECO:0000313" key="1">
    <source>
        <dbReference type="EMBL" id="THF82803.1"/>
    </source>
</evidence>
<evidence type="ECO:0000313" key="2">
    <source>
        <dbReference type="Proteomes" id="UP000310334"/>
    </source>
</evidence>
<reference evidence="1 2" key="1">
    <citation type="submission" date="2019-04" db="EMBL/GenBank/DDBJ databases">
        <title>Bacillus sediminilitoris sp. nov., isolated from a tidal flat sediment on the East China Sea.</title>
        <authorList>
            <person name="Wei Y."/>
            <person name="Mao H."/>
            <person name="Fang J."/>
        </authorList>
    </citation>
    <scope>NUCLEOTIDE SEQUENCE [LARGE SCALE GENOMIC DNA]</scope>
    <source>
        <strain evidence="1 2">DSL-17</strain>
    </source>
</reference>
<dbReference type="InterPro" id="IPR019658">
    <property type="entry name" value="DUF2515"/>
</dbReference>
<protein>
    <submittedName>
        <fullName evidence="1">DUF2515 domain-containing protein</fullName>
    </submittedName>
</protein>
<organism evidence="1 2">
    <name type="scientific">Metabacillus sediminilitoris</name>
    <dbReference type="NCBI Taxonomy" id="2567941"/>
    <lineage>
        <taxon>Bacteria</taxon>
        <taxon>Bacillati</taxon>
        <taxon>Bacillota</taxon>
        <taxon>Bacilli</taxon>
        <taxon>Bacillales</taxon>
        <taxon>Bacillaceae</taxon>
        <taxon>Metabacillus</taxon>
    </lineage>
</organism>
<comment type="caution">
    <text evidence="1">The sequence shown here is derived from an EMBL/GenBank/DDBJ whole genome shotgun (WGS) entry which is preliminary data.</text>
</comment>
<dbReference type="OrthoDB" id="2690514at2"/>